<dbReference type="InterPro" id="IPR050312">
    <property type="entry name" value="IolE/XylAMocC-like"/>
</dbReference>
<dbReference type="InterPro" id="IPR036237">
    <property type="entry name" value="Xyl_isomerase-like_sf"/>
</dbReference>
<name>A0A553BW74_9FLAO</name>
<keyword evidence="1" id="KW-0732">Signal</keyword>
<feature type="signal peptide" evidence="1">
    <location>
        <begin position="1"/>
        <end position="21"/>
    </location>
</feature>
<dbReference type="PANTHER" id="PTHR12110:SF41">
    <property type="entry name" value="INOSOSE DEHYDRATASE"/>
    <property type="match status" value="1"/>
</dbReference>
<dbReference type="OrthoDB" id="9798407at2"/>
<dbReference type="GO" id="GO:0016853">
    <property type="term" value="F:isomerase activity"/>
    <property type="evidence" value="ECO:0007669"/>
    <property type="project" value="UniProtKB-KW"/>
</dbReference>
<dbReference type="SUPFAM" id="SSF51658">
    <property type="entry name" value="Xylose isomerase-like"/>
    <property type="match status" value="1"/>
</dbReference>
<reference evidence="3 4" key="1">
    <citation type="submission" date="2019-07" db="EMBL/GenBank/DDBJ databases">
        <title>Novel species of Flavobacterium.</title>
        <authorList>
            <person name="Liu Q."/>
            <person name="Xin Y.-H."/>
        </authorList>
    </citation>
    <scope>NUCLEOTIDE SEQUENCE [LARGE SCALE GENOMIC DNA]</scope>
    <source>
        <strain evidence="3 4">GSR22</strain>
    </source>
</reference>
<dbReference type="RefSeq" id="WP_144064504.1">
    <property type="nucleotide sequence ID" value="NZ_VJZL01000003.1"/>
</dbReference>
<evidence type="ECO:0000259" key="2">
    <source>
        <dbReference type="Pfam" id="PF01261"/>
    </source>
</evidence>
<organism evidence="3 4">
    <name type="scientific">Flavobacterium gawalongense</name>
    <dbReference type="NCBI Taxonomy" id="2594432"/>
    <lineage>
        <taxon>Bacteria</taxon>
        <taxon>Pseudomonadati</taxon>
        <taxon>Bacteroidota</taxon>
        <taxon>Flavobacteriia</taxon>
        <taxon>Flavobacteriales</taxon>
        <taxon>Flavobacteriaceae</taxon>
        <taxon>Flavobacterium</taxon>
    </lineage>
</organism>
<sequence>MKRRQFLQSTALFSVASLVNANELFAKTPLINKVGLGLFSIPKMLENDFDGAFAMLAKMGYKEVECFGPYEFSTEKAKASWNAVTLQLGFKGSGFFNKTAADFFKAAKSNGISIPSMHTDLDTLSTKMGSLAEAAHLIGAKYVVLPSIPDAERKTLDDYKRVAEKFNSIGAEAKKEGIRFAYHNHGYGLNNVNGVMPLDIIFDQTDPSLVYFEMDLYWTIAGGADPVELFKKHKDRYKMVHIKDMKEVKRFAGDGGDSSQWISLFPYMTSCGEGVLDLPKILTTAKQNGVEHFFVEQDMVQSPEIALKKSIDYLKSL</sequence>
<gene>
    <name evidence="3" type="ORF">FNW11_03065</name>
</gene>
<protein>
    <submittedName>
        <fullName evidence="3">Sugar phosphate isomerase/epimerase</fullName>
    </submittedName>
</protein>
<dbReference type="AlphaFoldDB" id="A0A553BW74"/>
<accession>A0A553BW74</accession>
<keyword evidence="3" id="KW-0413">Isomerase</keyword>
<proteinExistence type="predicted"/>
<dbReference type="InterPro" id="IPR013022">
    <property type="entry name" value="Xyl_isomerase-like_TIM-brl"/>
</dbReference>
<dbReference type="PANTHER" id="PTHR12110">
    <property type="entry name" value="HYDROXYPYRUVATE ISOMERASE"/>
    <property type="match status" value="1"/>
</dbReference>
<dbReference type="Gene3D" id="3.20.20.150">
    <property type="entry name" value="Divalent-metal-dependent TIM barrel enzymes"/>
    <property type="match status" value="1"/>
</dbReference>
<evidence type="ECO:0000313" key="3">
    <source>
        <dbReference type="EMBL" id="TRX12530.1"/>
    </source>
</evidence>
<dbReference type="Pfam" id="PF01261">
    <property type="entry name" value="AP_endonuc_2"/>
    <property type="match status" value="1"/>
</dbReference>
<evidence type="ECO:0000313" key="4">
    <source>
        <dbReference type="Proteomes" id="UP000318669"/>
    </source>
</evidence>
<feature type="domain" description="Xylose isomerase-like TIM barrel" evidence="2">
    <location>
        <begin position="56"/>
        <end position="316"/>
    </location>
</feature>
<comment type="caution">
    <text evidence="3">The sequence shown here is derived from an EMBL/GenBank/DDBJ whole genome shotgun (WGS) entry which is preliminary data.</text>
</comment>
<evidence type="ECO:0000256" key="1">
    <source>
        <dbReference type="SAM" id="SignalP"/>
    </source>
</evidence>
<feature type="chain" id="PRO_5022199860" evidence="1">
    <location>
        <begin position="22"/>
        <end position="317"/>
    </location>
</feature>
<dbReference type="EMBL" id="VJZL01000003">
    <property type="protein sequence ID" value="TRX12530.1"/>
    <property type="molecule type" value="Genomic_DNA"/>
</dbReference>
<dbReference type="Proteomes" id="UP000318669">
    <property type="component" value="Unassembled WGS sequence"/>
</dbReference>